<keyword evidence="1" id="KW-0812">Transmembrane</keyword>
<evidence type="ECO:0000313" key="2">
    <source>
        <dbReference type="EMBL" id="MCI40351.1"/>
    </source>
</evidence>
<protein>
    <submittedName>
        <fullName evidence="2">Uncharacterized protein</fullName>
    </submittedName>
</protein>
<comment type="caution">
    <text evidence="2">The sequence shown here is derived from an EMBL/GenBank/DDBJ whole genome shotgun (WGS) entry which is preliminary data.</text>
</comment>
<evidence type="ECO:0000256" key="1">
    <source>
        <dbReference type="SAM" id="Phobius"/>
    </source>
</evidence>
<dbReference type="AlphaFoldDB" id="A0A392RUN0"/>
<feature type="transmembrane region" description="Helical" evidence="1">
    <location>
        <begin position="12"/>
        <end position="31"/>
    </location>
</feature>
<evidence type="ECO:0000313" key="3">
    <source>
        <dbReference type="Proteomes" id="UP000265520"/>
    </source>
</evidence>
<sequence>DWIRHRLVVCRFALRSLLSGGFCIVLFVSGVESLDFGSSPFGSRGDVAGVLRW</sequence>
<reference evidence="2 3" key="1">
    <citation type="journal article" date="2018" name="Front. Plant Sci.">
        <title>Red Clover (Trifolium pratense) and Zigzag Clover (T. medium) - A Picture of Genomic Similarities and Differences.</title>
        <authorList>
            <person name="Dluhosova J."/>
            <person name="Istvanek J."/>
            <person name="Nedelnik J."/>
            <person name="Repkova J."/>
        </authorList>
    </citation>
    <scope>NUCLEOTIDE SEQUENCE [LARGE SCALE GENOMIC DNA]</scope>
    <source>
        <strain evidence="3">cv. 10/8</strain>
        <tissue evidence="2">Leaf</tissue>
    </source>
</reference>
<dbReference type="Proteomes" id="UP000265520">
    <property type="component" value="Unassembled WGS sequence"/>
</dbReference>
<keyword evidence="1" id="KW-1133">Transmembrane helix</keyword>
<keyword evidence="1" id="KW-0472">Membrane</keyword>
<keyword evidence="3" id="KW-1185">Reference proteome</keyword>
<dbReference type="EMBL" id="LXQA010278752">
    <property type="protein sequence ID" value="MCI40351.1"/>
    <property type="molecule type" value="Genomic_DNA"/>
</dbReference>
<feature type="non-terminal residue" evidence="2">
    <location>
        <position position="1"/>
    </location>
</feature>
<accession>A0A392RUN0</accession>
<organism evidence="2 3">
    <name type="scientific">Trifolium medium</name>
    <dbReference type="NCBI Taxonomy" id="97028"/>
    <lineage>
        <taxon>Eukaryota</taxon>
        <taxon>Viridiplantae</taxon>
        <taxon>Streptophyta</taxon>
        <taxon>Embryophyta</taxon>
        <taxon>Tracheophyta</taxon>
        <taxon>Spermatophyta</taxon>
        <taxon>Magnoliopsida</taxon>
        <taxon>eudicotyledons</taxon>
        <taxon>Gunneridae</taxon>
        <taxon>Pentapetalae</taxon>
        <taxon>rosids</taxon>
        <taxon>fabids</taxon>
        <taxon>Fabales</taxon>
        <taxon>Fabaceae</taxon>
        <taxon>Papilionoideae</taxon>
        <taxon>50 kb inversion clade</taxon>
        <taxon>NPAAA clade</taxon>
        <taxon>Hologalegina</taxon>
        <taxon>IRL clade</taxon>
        <taxon>Trifolieae</taxon>
        <taxon>Trifolium</taxon>
    </lineage>
</organism>
<name>A0A392RUN0_9FABA</name>
<proteinExistence type="predicted"/>